<gene>
    <name evidence="4" type="ORF">H8S62_10575</name>
</gene>
<dbReference type="InterPro" id="IPR049874">
    <property type="entry name" value="ROK_cs"/>
</dbReference>
<comment type="similarity">
    <text evidence="2">Belongs to the ROK (NagC/XylR) family.</text>
</comment>
<keyword evidence="3" id="KW-0119">Carbohydrate metabolism</keyword>
<dbReference type="PANTHER" id="PTHR18964">
    <property type="entry name" value="ROK (REPRESSOR, ORF, KINASE) FAMILY"/>
    <property type="match status" value="1"/>
</dbReference>
<dbReference type="EMBL" id="JACOPQ010000007">
    <property type="protein sequence ID" value="MBC5737449.1"/>
    <property type="molecule type" value="Genomic_DNA"/>
</dbReference>
<dbReference type="Proteomes" id="UP000607645">
    <property type="component" value="Unassembled WGS sequence"/>
</dbReference>
<dbReference type="InterPro" id="IPR043129">
    <property type="entry name" value="ATPase_NBD"/>
</dbReference>
<reference evidence="4" key="1">
    <citation type="submission" date="2020-08" db="EMBL/GenBank/DDBJ databases">
        <title>Genome public.</title>
        <authorList>
            <person name="Liu C."/>
            <person name="Sun Q."/>
        </authorList>
    </citation>
    <scope>NUCLEOTIDE SEQUENCE</scope>
    <source>
        <strain evidence="4">NSJ-52</strain>
    </source>
</reference>
<dbReference type="PANTHER" id="PTHR18964:SF149">
    <property type="entry name" value="BIFUNCTIONAL UDP-N-ACETYLGLUCOSAMINE 2-EPIMERASE_N-ACETYLMANNOSAMINE KINASE"/>
    <property type="match status" value="1"/>
</dbReference>
<dbReference type="SUPFAM" id="SSF46785">
    <property type="entry name" value="Winged helix' DNA-binding domain"/>
    <property type="match status" value="1"/>
</dbReference>
<dbReference type="InterPro" id="IPR000600">
    <property type="entry name" value="ROK"/>
</dbReference>
<dbReference type="Gene3D" id="1.10.10.10">
    <property type="entry name" value="Winged helix-like DNA-binding domain superfamily/Winged helix DNA-binding domain"/>
    <property type="match status" value="1"/>
</dbReference>
<dbReference type="Pfam" id="PF00480">
    <property type="entry name" value="ROK"/>
    <property type="match status" value="1"/>
</dbReference>
<comment type="caution">
    <text evidence="4">The sequence shown here is derived from an EMBL/GenBank/DDBJ whole genome shotgun (WGS) entry which is preliminary data.</text>
</comment>
<accession>A0A8J6MDB7</accession>
<dbReference type="GO" id="GO:0042732">
    <property type="term" value="P:D-xylose metabolic process"/>
    <property type="evidence" value="ECO:0007669"/>
    <property type="project" value="UniProtKB-KW"/>
</dbReference>
<sequence length="377" mass="40749">MTKATPHSTADLRLINRNRVYRYLYSATVPVTKQDLAQTLSMSLPTLTQNLSELLAMGLIDNSEIADSTGGRKPRIISVVPEARTAVGVEISTGHIRLVALDLQVRELGFKVVRRPFQADDAYALGLAGTIESFIDDVGLNRENFLGVGVTIPGIVDGGQEVITTAPTLGVNTLDAKGLVRHIPYPVHLVNDANAGGFAEWWDRTGVDHMAYLSLSRGVGGAILINGVAYLGVNARSGEFGHMCIHPGGAQCSCGRRGCLEAYCSTARLSDDLGISLEQFFAGLAQGNADFARLWDAYLDDLAIGVGNIHTNLDCGIVLGGKLSQFLTGHFAAIDDRLRRLDPNYQEAPYLSICRYHDRSNGIGAALYFVDRFIKQI</sequence>
<organism evidence="4 5">
    <name type="scientific">Lawsonibacter faecis</name>
    <dbReference type="NCBI Taxonomy" id="2763052"/>
    <lineage>
        <taxon>Bacteria</taxon>
        <taxon>Bacillati</taxon>
        <taxon>Bacillota</taxon>
        <taxon>Clostridia</taxon>
        <taxon>Eubacteriales</taxon>
        <taxon>Oscillospiraceae</taxon>
        <taxon>Lawsonibacter</taxon>
    </lineage>
</organism>
<proteinExistence type="inferred from homology"/>
<evidence type="ECO:0000256" key="1">
    <source>
        <dbReference type="ARBA" id="ARBA00002486"/>
    </source>
</evidence>
<evidence type="ECO:0000256" key="3">
    <source>
        <dbReference type="ARBA" id="ARBA00022629"/>
    </source>
</evidence>
<dbReference type="SUPFAM" id="SSF53067">
    <property type="entry name" value="Actin-like ATPase domain"/>
    <property type="match status" value="1"/>
</dbReference>
<dbReference type="InterPro" id="IPR036388">
    <property type="entry name" value="WH-like_DNA-bd_sf"/>
</dbReference>
<evidence type="ECO:0000313" key="4">
    <source>
        <dbReference type="EMBL" id="MBC5737449.1"/>
    </source>
</evidence>
<dbReference type="AlphaFoldDB" id="A0A8J6MDB7"/>
<comment type="function">
    <text evidence="1">Transcriptional repressor of xylose-utilizing enzymes.</text>
</comment>
<dbReference type="Gene3D" id="3.30.420.40">
    <property type="match status" value="2"/>
</dbReference>
<evidence type="ECO:0000313" key="5">
    <source>
        <dbReference type="Proteomes" id="UP000607645"/>
    </source>
</evidence>
<keyword evidence="5" id="KW-1185">Reference proteome</keyword>
<dbReference type="RefSeq" id="WP_186919263.1">
    <property type="nucleotide sequence ID" value="NZ_JACOPQ010000007.1"/>
</dbReference>
<name>A0A8J6MDB7_9FIRM</name>
<dbReference type="InterPro" id="IPR036390">
    <property type="entry name" value="WH_DNA-bd_sf"/>
</dbReference>
<protein>
    <submittedName>
        <fullName evidence="4">ROK family protein</fullName>
    </submittedName>
</protein>
<evidence type="ECO:0000256" key="2">
    <source>
        <dbReference type="ARBA" id="ARBA00006479"/>
    </source>
</evidence>
<dbReference type="PROSITE" id="PS01125">
    <property type="entry name" value="ROK"/>
    <property type="match status" value="1"/>
</dbReference>
<keyword evidence="3" id="KW-0859">Xylose metabolism</keyword>